<dbReference type="GO" id="GO:0016803">
    <property type="term" value="F:ether hydrolase activity"/>
    <property type="evidence" value="ECO:0007669"/>
    <property type="project" value="TreeGrafter"/>
</dbReference>
<dbReference type="GO" id="GO:0097173">
    <property type="term" value="P:N-acetylmuramic acid catabolic process"/>
    <property type="evidence" value="ECO:0007669"/>
    <property type="project" value="UniProtKB-UniPathway"/>
</dbReference>
<evidence type="ECO:0000256" key="7">
    <source>
        <dbReference type="ARBA" id="ARBA00061234"/>
    </source>
</evidence>
<evidence type="ECO:0000313" key="15">
    <source>
        <dbReference type="Proteomes" id="UP000199300"/>
    </source>
</evidence>
<evidence type="ECO:0000313" key="14">
    <source>
        <dbReference type="EMBL" id="SEO56823.1"/>
    </source>
</evidence>
<dbReference type="FunFam" id="3.40.50.10490:FF:000014">
    <property type="entry name" value="N-acetylmuramic acid 6-phosphate etherase"/>
    <property type="match status" value="1"/>
</dbReference>
<evidence type="ECO:0000256" key="4">
    <source>
        <dbReference type="ARBA" id="ARBA00051747"/>
    </source>
</evidence>
<comment type="similarity">
    <text evidence="7 12">Belongs to the GCKR-like family. MurNAc-6-P etherase subfamily.</text>
</comment>
<sequence>MINLNNMSTEQQNPNTMNLDQMSYLEALTVMNQEDMKVAEAVKEVLPQIEQAVAKIVPSLENGGRLIYVGAGTSGRLGVLDAAECPPTFGTSPEMVVGLIAGGAQAFTKAIEGAEDNSALGEQDLRAINLTANDVVVGLAASGRTPYVIGALEYANAIKATSVAISCNQNSAIGAVAQIPIEVAPGPEVLSGSTRLKAGTAQKMVLNMLSTISMVGIGKVYKNLMVDVQRTNKKLETRAENIVMHATEVDRETAKAKLLEGEGNVKLAITMILIDCDVNVAKAKLAGTNGHIRKAIQ</sequence>
<comment type="pathway">
    <text evidence="6">Cell wall biogenesis.</text>
</comment>
<dbReference type="STRING" id="872970.SAMN04488134_10923"/>
<evidence type="ECO:0000256" key="12">
    <source>
        <dbReference type="HAMAP-Rule" id="MF_00068"/>
    </source>
</evidence>
<dbReference type="CDD" id="cd05007">
    <property type="entry name" value="SIS_Etherase"/>
    <property type="match status" value="1"/>
</dbReference>
<feature type="domain" description="SIS" evidence="13">
    <location>
        <begin position="56"/>
        <end position="219"/>
    </location>
</feature>
<dbReference type="InterPro" id="IPR005486">
    <property type="entry name" value="Glucokinase_regulatory_CS"/>
</dbReference>
<comment type="pathway">
    <text evidence="12">Amino-sugar metabolism; N-acetylmuramate degradation.</text>
</comment>
<dbReference type="NCBIfam" id="NF003915">
    <property type="entry name" value="PRK05441.1"/>
    <property type="match status" value="1"/>
</dbReference>
<proteinExistence type="inferred from homology"/>
<comment type="subunit">
    <text evidence="1 12">Homodimer.</text>
</comment>
<evidence type="ECO:0000256" key="8">
    <source>
        <dbReference type="ARBA" id="ARBA00067056"/>
    </source>
</evidence>
<dbReference type="UniPathway" id="UPA00342"/>
<dbReference type="PANTHER" id="PTHR10088:SF4">
    <property type="entry name" value="GLUCOKINASE REGULATORY PROTEIN"/>
    <property type="match status" value="1"/>
</dbReference>
<dbReference type="SUPFAM" id="SSF53697">
    <property type="entry name" value="SIS domain"/>
    <property type="match status" value="1"/>
</dbReference>
<dbReference type="PROSITE" id="PS01272">
    <property type="entry name" value="GCKR"/>
    <property type="match status" value="1"/>
</dbReference>
<comment type="pathway">
    <text evidence="5">Amino-sugar metabolism; 1,6-anhydro-N-acetylmuramate degradation.</text>
</comment>
<evidence type="ECO:0000256" key="10">
    <source>
        <dbReference type="ARBA" id="ARBA00077905"/>
    </source>
</evidence>
<comment type="catalytic activity">
    <reaction evidence="4 12">
        <text>N-acetyl-D-muramate 6-phosphate + H2O = N-acetyl-D-glucosamine 6-phosphate + (R)-lactate</text>
        <dbReference type="Rhea" id="RHEA:26410"/>
        <dbReference type="ChEBI" id="CHEBI:15377"/>
        <dbReference type="ChEBI" id="CHEBI:16004"/>
        <dbReference type="ChEBI" id="CHEBI:57513"/>
        <dbReference type="ChEBI" id="CHEBI:58722"/>
        <dbReference type="EC" id="4.2.1.126"/>
    </reaction>
</comment>
<evidence type="ECO:0000256" key="3">
    <source>
        <dbReference type="ARBA" id="ARBA00023277"/>
    </source>
</evidence>
<keyword evidence="3 12" id="KW-0119">Carbohydrate metabolism</keyword>
<dbReference type="Gene3D" id="3.40.50.10490">
    <property type="entry name" value="Glucose-6-phosphate isomerase like protein, domain 1"/>
    <property type="match status" value="1"/>
</dbReference>
<dbReference type="GO" id="GO:0009254">
    <property type="term" value="P:peptidoglycan turnover"/>
    <property type="evidence" value="ECO:0007669"/>
    <property type="project" value="TreeGrafter"/>
</dbReference>
<dbReference type="EMBL" id="FODJ01000009">
    <property type="protein sequence ID" value="SEO56823.1"/>
    <property type="molecule type" value="Genomic_DNA"/>
</dbReference>
<dbReference type="PANTHER" id="PTHR10088">
    <property type="entry name" value="GLUCOKINASE REGULATORY PROTEIN"/>
    <property type="match status" value="1"/>
</dbReference>
<gene>
    <name evidence="12" type="primary">murQ</name>
    <name evidence="14" type="ORF">SAMN04488134_10923</name>
</gene>
<feature type="active site" description="Proton donor" evidence="12">
    <location>
        <position position="84"/>
    </location>
</feature>
<dbReference type="AlphaFoldDB" id="A0A1H8QSM0"/>
<evidence type="ECO:0000259" key="13">
    <source>
        <dbReference type="PROSITE" id="PS51464"/>
    </source>
</evidence>
<name>A0A1H8QSM0_9BACI</name>
<evidence type="ECO:0000256" key="2">
    <source>
        <dbReference type="ARBA" id="ARBA00023239"/>
    </source>
</evidence>
<dbReference type="OrthoDB" id="9813395at2"/>
<keyword evidence="2 12" id="KW-0456">Lyase</keyword>
<comment type="miscellaneous">
    <text evidence="12">A lyase-type mechanism (elimination/hydration) is suggested for the cleavage of the lactyl ether bond of MurNAc 6-phosphate, with the formation of an alpha,beta-unsaturated aldehyde intermediate with (E)-stereochemistry, followed by the syn addition of water to give product.</text>
</comment>
<dbReference type="Gene3D" id="1.10.8.1080">
    <property type="match status" value="1"/>
</dbReference>
<dbReference type="EC" id="4.2.1.126" evidence="8 12"/>
<accession>A0A1H8QSM0</accession>
<dbReference type="GO" id="GO:0046348">
    <property type="term" value="P:amino sugar catabolic process"/>
    <property type="evidence" value="ECO:0007669"/>
    <property type="project" value="InterPro"/>
</dbReference>
<dbReference type="NCBIfam" id="NF009222">
    <property type="entry name" value="PRK12570.1"/>
    <property type="match status" value="1"/>
</dbReference>
<dbReference type="InterPro" id="IPR040190">
    <property type="entry name" value="MURQ/GCKR"/>
</dbReference>
<dbReference type="InterPro" id="IPR046348">
    <property type="entry name" value="SIS_dom_sf"/>
</dbReference>
<comment type="function">
    <text evidence="12">Specifically catalyzes the cleavage of the D-lactyl ether substituent of MurNAc 6-phosphate, producing GlcNAc 6-phosphate and D-lactate.</text>
</comment>
<evidence type="ECO:0000256" key="5">
    <source>
        <dbReference type="ARBA" id="ARBA00060595"/>
    </source>
</evidence>
<feature type="active site" evidence="12">
    <location>
        <position position="115"/>
    </location>
</feature>
<dbReference type="Pfam" id="PF22645">
    <property type="entry name" value="GKRP_SIS_N"/>
    <property type="match status" value="1"/>
</dbReference>
<evidence type="ECO:0000256" key="9">
    <source>
        <dbReference type="ARBA" id="ARBA00070061"/>
    </source>
</evidence>
<dbReference type="GO" id="GO:0097367">
    <property type="term" value="F:carbohydrate derivative binding"/>
    <property type="evidence" value="ECO:0007669"/>
    <property type="project" value="InterPro"/>
</dbReference>
<dbReference type="RefSeq" id="WP_091498661.1">
    <property type="nucleotide sequence ID" value="NZ_FODJ01000009.1"/>
</dbReference>
<keyword evidence="15" id="KW-1185">Reference proteome</keyword>
<dbReference type="HAMAP" id="MF_00068">
    <property type="entry name" value="MurQ"/>
    <property type="match status" value="1"/>
</dbReference>
<evidence type="ECO:0000256" key="1">
    <source>
        <dbReference type="ARBA" id="ARBA00011738"/>
    </source>
</evidence>
<organism evidence="14 15">
    <name type="scientific">Amphibacillus marinus</name>
    <dbReference type="NCBI Taxonomy" id="872970"/>
    <lineage>
        <taxon>Bacteria</taxon>
        <taxon>Bacillati</taxon>
        <taxon>Bacillota</taxon>
        <taxon>Bacilli</taxon>
        <taxon>Bacillales</taxon>
        <taxon>Bacillaceae</taxon>
        <taxon>Amphibacillus</taxon>
    </lineage>
</organism>
<dbReference type="Proteomes" id="UP000199300">
    <property type="component" value="Unassembled WGS sequence"/>
</dbReference>
<evidence type="ECO:0000256" key="11">
    <source>
        <dbReference type="ARBA" id="ARBA00084049"/>
    </source>
</evidence>
<dbReference type="InterPro" id="IPR001347">
    <property type="entry name" value="SIS_dom"/>
</dbReference>
<reference evidence="14 15" key="1">
    <citation type="submission" date="2016-10" db="EMBL/GenBank/DDBJ databases">
        <authorList>
            <person name="de Groot N.N."/>
        </authorList>
    </citation>
    <scope>NUCLEOTIDE SEQUENCE [LARGE SCALE GENOMIC DNA]</scope>
    <source>
        <strain evidence="14 15">CGMCC 1.10434</strain>
    </source>
</reference>
<dbReference type="PROSITE" id="PS51464">
    <property type="entry name" value="SIS"/>
    <property type="match status" value="1"/>
</dbReference>
<evidence type="ECO:0000256" key="6">
    <source>
        <dbReference type="ARBA" id="ARBA00060672"/>
    </source>
</evidence>
<dbReference type="GO" id="GO:0016835">
    <property type="term" value="F:carbon-oxygen lyase activity"/>
    <property type="evidence" value="ECO:0007669"/>
    <property type="project" value="UniProtKB-UniRule"/>
</dbReference>
<dbReference type="InterPro" id="IPR005488">
    <property type="entry name" value="Etherase_MurQ"/>
</dbReference>
<protein>
    <recommendedName>
        <fullName evidence="9 12">N-acetylmuramic acid 6-phosphate etherase</fullName>
        <shortName evidence="12">MurNAc-6-P etherase</shortName>
        <ecNumber evidence="8 12">4.2.1.126</ecNumber>
    </recommendedName>
    <alternativeName>
        <fullName evidence="11 12">N-acetylmuramic acid 6-phosphate hydrolase</fullName>
    </alternativeName>
    <alternativeName>
        <fullName evidence="10 12">N-acetylmuramic acid 6-phosphate lyase</fullName>
    </alternativeName>
</protein>
<dbReference type="FunFam" id="1.10.8.1080:FF:000001">
    <property type="entry name" value="N-acetylmuramic acid 6-phosphate etherase"/>
    <property type="match status" value="1"/>
</dbReference>
<dbReference type="NCBIfam" id="TIGR00274">
    <property type="entry name" value="N-acetylmuramic acid 6-phosphate etherase"/>
    <property type="match status" value="1"/>
</dbReference>